<dbReference type="HOGENOM" id="CLU_032957_9_0_1"/>
<feature type="domain" description="Fungal lipase-type" evidence="6">
    <location>
        <begin position="117"/>
        <end position="249"/>
    </location>
</feature>
<dbReference type="RefSeq" id="XP_013240325.1">
    <property type="nucleotide sequence ID" value="XM_013384871.1"/>
</dbReference>
<reference evidence="7 8" key="1">
    <citation type="submission" date="2014-05" db="EMBL/GenBank/DDBJ databases">
        <title>Draft genome sequence of a rare smut relative, Tilletiaria anomala UBC 951.</title>
        <authorList>
            <consortium name="DOE Joint Genome Institute"/>
            <person name="Toome M."/>
            <person name="Kuo A."/>
            <person name="Henrissat B."/>
            <person name="Lipzen A."/>
            <person name="Tritt A."/>
            <person name="Yoshinaga Y."/>
            <person name="Zane M."/>
            <person name="Barry K."/>
            <person name="Grigoriev I.V."/>
            <person name="Spatafora J.W."/>
            <person name="Aimea M.C."/>
        </authorList>
    </citation>
    <scope>NUCLEOTIDE SEQUENCE [LARGE SCALE GENOMIC DNA]</scope>
    <source>
        <strain evidence="7 8">UBC 951</strain>
    </source>
</reference>
<dbReference type="InterPro" id="IPR029058">
    <property type="entry name" value="AB_hydrolase_fold"/>
</dbReference>
<gene>
    <name evidence="7" type="ORF">K437DRAFT_259859</name>
</gene>
<protein>
    <submittedName>
        <fullName evidence="7">Alpha/beta-hydrolase</fullName>
    </submittedName>
</protein>
<dbReference type="AlphaFoldDB" id="A0A066VF95"/>
<name>A0A066VF95_TILAU</name>
<dbReference type="PANTHER" id="PTHR45856:SF25">
    <property type="entry name" value="FUNGAL LIPASE-LIKE DOMAIN-CONTAINING PROTEIN"/>
    <property type="match status" value="1"/>
</dbReference>
<dbReference type="InterPro" id="IPR002921">
    <property type="entry name" value="Fungal_lipase-type"/>
</dbReference>
<comment type="similarity">
    <text evidence="3">Belongs to the AB hydrolase superfamily. Lipase family. Class 3 subfamily.</text>
</comment>
<dbReference type="EMBL" id="JMSN01000143">
    <property type="protein sequence ID" value="KDN37260.1"/>
    <property type="molecule type" value="Genomic_DNA"/>
</dbReference>
<comment type="catalytic activity">
    <reaction evidence="5">
        <text>a monoacylglycerol + H2O = glycerol + a fatty acid + H(+)</text>
        <dbReference type="Rhea" id="RHEA:15245"/>
        <dbReference type="ChEBI" id="CHEBI:15377"/>
        <dbReference type="ChEBI" id="CHEBI:15378"/>
        <dbReference type="ChEBI" id="CHEBI:17408"/>
        <dbReference type="ChEBI" id="CHEBI:17754"/>
        <dbReference type="ChEBI" id="CHEBI:28868"/>
    </reaction>
</comment>
<evidence type="ECO:0000256" key="5">
    <source>
        <dbReference type="ARBA" id="ARBA00048461"/>
    </source>
</evidence>
<dbReference type="CDD" id="cd00519">
    <property type="entry name" value="Lipase_3"/>
    <property type="match status" value="1"/>
</dbReference>
<dbReference type="OMA" id="HRWYTIY"/>
<dbReference type="GeneID" id="25265397"/>
<dbReference type="InterPro" id="IPR051218">
    <property type="entry name" value="Sec_MonoDiacylglyc_Lipase"/>
</dbReference>
<dbReference type="InParanoid" id="A0A066VF95"/>
<dbReference type="STRING" id="1037660.A0A066VF95"/>
<dbReference type="OrthoDB" id="426718at2759"/>
<dbReference type="Pfam" id="PF01764">
    <property type="entry name" value="Lipase_3"/>
    <property type="match status" value="1"/>
</dbReference>
<dbReference type="Proteomes" id="UP000027361">
    <property type="component" value="Unassembled WGS sequence"/>
</dbReference>
<keyword evidence="2" id="KW-1015">Disulfide bond</keyword>
<keyword evidence="8" id="KW-1185">Reference proteome</keyword>
<sequence>MPLPPSQKNSTPLNLLLRVPCSVFTMYAHIALLPILLSTVVLGSPLTRRESSPSTGQPTLIADITPYQDPARWAQAAYCTPKVGDTVNTAEVLWTHGDGTNVPLAYVAYSATKNRIVVSHQGTNTSSFESIENDLKANAVAPNSDLVSCLPSGSEVHLGFQETWDATGAAILSQVKSAQQLYPSASVLITGHSLGAAIAALDSAYFSCHGVDATTIIFGQPRTGNYVFSQSLNLQHVNNGKDPVPHLPPHGDDYWHSPGEVWISPANSNSLVACPGSENVNCAWSVPFYDYSTSDHLGTYAGVKIDGRGNC</sequence>
<keyword evidence="1" id="KW-0732">Signal</keyword>
<keyword evidence="7" id="KW-0378">Hydrolase</keyword>
<comment type="catalytic activity">
    <reaction evidence="4">
        <text>a diacylglycerol + H2O = a monoacylglycerol + a fatty acid + H(+)</text>
        <dbReference type="Rhea" id="RHEA:32731"/>
        <dbReference type="ChEBI" id="CHEBI:15377"/>
        <dbReference type="ChEBI" id="CHEBI:15378"/>
        <dbReference type="ChEBI" id="CHEBI:17408"/>
        <dbReference type="ChEBI" id="CHEBI:18035"/>
        <dbReference type="ChEBI" id="CHEBI:28868"/>
    </reaction>
</comment>
<dbReference type="SUPFAM" id="SSF53474">
    <property type="entry name" value="alpha/beta-Hydrolases"/>
    <property type="match status" value="1"/>
</dbReference>
<organism evidence="7 8">
    <name type="scientific">Tilletiaria anomala (strain ATCC 24038 / CBS 436.72 / UBC 951)</name>
    <dbReference type="NCBI Taxonomy" id="1037660"/>
    <lineage>
        <taxon>Eukaryota</taxon>
        <taxon>Fungi</taxon>
        <taxon>Dikarya</taxon>
        <taxon>Basidiomycota</taxon>
        <taxon>Ustilaginomycotina</taxon>
        <taxon>Exobasidiomycetes</taxon>
        <taxon>Georgefischeriales</taxon>
        <taxon>Tilletiariaceae</taxon>
        <taxon>Tilletiaria</taxon>
    </lineage>
</organism>
<evidence type="ECO:0000256" key="2">
    <source>
        <dbReference type="ARBA" id="ARBA00023157"/>
    </source>
</evidence>
<accession>A0A066VF95</accession>
<dbReference type="GO" id="GO:0016787">
    <property type="term" value="F:hydrolase activity"/>
    <property type="evidence" value="ECO:0007669"/>
    <property type="project" value="UniProtKB-KW"/>
</dbReference>
<proteinExistence type="inferred from homology"/>
<evidence type="ECO:0000313" key="7">
    <source>
        <dbReference type="EMBL" id="KDN37260.1"/>
    </source>
</evidence>
<evidence type="ECO:0000256" key="3">
    <source>
        <dbReference type="ARBA" id="ARBA00043996"/>
    </source>
</evidence>
<dbReference type="GO" id="GO:0006629">
    <property type="term" value="P:lipid metabolic process"/>
    <property type="evidence" value="ECO:0007669"/>
    <property type="project" value="InterPro"/>
</dbReference>
<evidence type="ECO:0000256" key="1">
    <source>
        <dbReference type="ARBA" id="ARBA00022729"/>
    </source>
</evidence>
<dbReference type="Gene3D" id="3.40.50.1820">
    <property type="entry name" value="alpha/beta hydrolase"/>
    <property type="match status" value="1"/>
</dbReference>
<comment type="caution">
    <text evidence="7">The sequence shown here is derived from an EMBL/GenBank/DDBJ whole genome shotgun (WGS) entry which is preliminary data.</text>
</comment>
<evidence type="ECO:0000259" key="6">
    <source>
        <dbReference type="Pfam" id="PF01764"/>
    </source>
</evidence>
<dbReference type="PANTHER" id="PTHR45856">
    <property type="entry name" value="ALPHA/BETA-HYDROLASES SUPERFAMILY PROTEIN"/>
    <property type="match status" value="1"/>
</dbReference>
<evidence type="ECO:0000256" key="4">
    <source>
        <dbReference type="ARBA" id="ARBA00047591"/>
    </source>
</evidence>
<evidence type="ECO:0000313" key="8">
    <source>
        <dbReference type="Proteomes" id="UP000027361"/>
    </source>
</evidence>